<reference evidence="1 2" key="1">
    <citation type="submission" date="2010-10" db="EMBL/GenBank/DDBJ databases">
        <title>Complete sequence of Frankia sp. EuI1c.</title>
        <authorList>
            <consortium name="US DOE Joint Genome Institute"/>
            <person name="Lucas S."/>
            <person name="Copeland A."/>
            <person name="Lapidus A."/>
            <person name="Cheng J.-F."/>
            <person name="Bruce D."/>
            <person name="Goodwin L."/>
            <person name="Pitluck S."/>
            <person name="Chertkov O."/>
            <person name="Detter J.C."/>
            <person name="Han C."/>
            <person name="Tapia R."/>
            <person name="Land M."/>
            <person name="Hauser L."/>
            <person name="Jeffries C."/>
            <person name="Kyrpides N."/>
            <person name="Ivanova N."/>
            <person name="Mikhailova N."/>
            <person name="Beauchemin N."/>
            <person name="Sen A."/>
            <person name="Sur S.A."/>
            <person name="Gtari M."/>
            <person name="Wall L."/>
            <person name="Tisa L."/>
            <person name="Woyke T."/>
        </authorList>
    </citation>
    <scope>NUCLEOTIDE SEQUENCE [LARGE SCALE GENOMIC DNA]</scope>
    <source>
        <strain evidence="2">DSM 45817 / CECT 9037 / EuI1c</strain>
    </source>
</reference>
<dbReference type="KEGG" id="fri:FraEuI1c_0299"/>
<dbReference type="EMBL" id="CP002299">
    <property type="protein sequence ID" value="ADP78385.1"/>
    <property type="molecule type" value="Genomic_DNA"/>
</dbReference>
<dbReference type="Proteomes" id="UP000002484">
    <property type="component" value="Chromosome"/>
</dbReference>
<sequence>MRLIPLTDHDCGTNSCPQVYASDHGTIVVQGTLVTDDTVQPAPGEVLVEIPAEIFRAAAAAVSDRPA</sequence>
<dbReference type="AlphaFoldDB" id="E3J7B2"/>
<keyword evidence="2" id="KW-1185">Reference proteome</keyword>
<name>E3J7B2_PSEI1</name>
<dbReference type="InParanoid" id="E3J7B2"/>
<gene>
    <name evidence="1" type="ordered locus">FraEuI1c_0299</name>
</gene>
<evidence type="ECO:0000313" key="2">
    <source>
        <dbReference type="Proteomes" id="UP000002484"/>
    </source>
</evidence>
<evidence type="ECO:0000313" key="1">
    <source>
        <dbReference type="EMBL" id="ADP78385.1"/>
    </source>
</evidence>
<dbReference type="HOGENOM" id="CLU_2806234_0_0_11"/>
<organism evidence="1 2">
    <name type="scientific">Pseudofrankia inefficax (strain DSM 45817 / CECT 9037 / DDB 130130 / EuI1c)</name>
    <name type="common">Frankia inefficax</name>
    <dbReference type="NCBI Taxonomy" id="298654"/>
    <lineage>
        <taxon>Bacteria</taxon>
        <taxon>Bacillati</taxon>
        <taxon>Actinomycetota</taxon>
        <taxon>Actinomycetes</taxon>
        <taxon>Frankiales</taxon>
        <taxon>Frankiaceae</taxon>
        <taxon>Pseudofrankia</taxon>
    </lineage>
</organism>
<accession>E3J7B2</accession>
<protein>
    <submittedName>
        <fullName evidence="1">Uncharacterized protein</fullName>
    </submittedName>
</protein>
<proteinExistence type="predicted"/>